<dbReference type="Proteomes" id="UP000694844">
    <property type="component" value="Chromosome 4"/>
</dbReference>
<reference evidence="3" key="1">
    <citation type="submission" date="2025-08" db="UniProtKB">
        <authorList>
            <consortium name="RefSeq"/>
        </authorList>
    </citation>
    <scope>IDENTIFICATION</scope>
    <source>
        <tissue evidence="3">Whole sample</tissue>
    </source>
</reference>
<dbReference type="PANTHER" id="PTHR34305">
    <property type="entry name" value="EXPRESSED PROTEIN"/>
    <property type="match status" value="1"/>
</dbReference>
<gene>
    <name evidence="3" type="primary">LOC111131659</name>
</gene>
<dbReference type="GeneID" id="111131659"/>
<evidence type="ECO:0000256" key="1">
    <source>
        <dbReference type="SAM" id="MobiDB-lite"/>
    </source>
</evidence>
<sequence length="870" mass="100358">MSEPVEKKGRIRSSDLLKDVRGRGEIKYDFKRINKLKSKRDPRNTGRPAGVASLGTGNCLPNQDLLDPEQVQPCPNSAASVTSETPGATAECSAHYLTEEETYRHLLQEKSAVYCLDDKILNFVLQDFDGTKNQLKAWKFQNVSRRPISFLDGETQWVYTCTCCHSTKELIDCCEDSMEVSFSDFKSRTGDCLHTQSLSLIMECFDAKNQITPEIISNEEPESSQLETEESTEEGYVELKNGLYGINSPKGYGVIQRNDDGYKCLTCQSNMICRCIHLILFLSTHGEDLTPKSSKARYQPKCYSKKKVPFQSSGYMQDQYKKPLSDRFPREGAFIVLKAEEDFCLECKCALVEEEEKTSANIYATNQILQAIVSSKKCPSCDRKFFFDGFSVCVLNMGKILLCHEILRQFMYYFLTGKTTIYTEYCVLQRTFSDFGFPDVEQMSYQDFKEAWYAFLDLLEIDFHSSFHCPKCGPAPDAVVMDATSVAFRKELVSWQSMFCSNSVDLEPYDKIDPARVKERTLCSRMVRSLLMDFSKPTKGINIDQQNKILHLLRVENESEELISLFNVIFEDSLKKGERIIASERWRDFVKILSSPCPLCSFFPPSEEFFCFLHDIFSQEEKLLQNDVHLHRLQTTVPVLFRMLMTMKRQFPFSEFRNCLHYFQQKVFDPFLKDPCPSEVETGEDDELSYFPSLLKIRKRGFFVADKKGLKVKDDMCTKFSKGHPSLLPGVFTLFCPHGICYGFQVMKYHESPDVPFSLLRTRFERAPKLVVYDNACSLQVYCLNRDPTFFHETEFRVDGLHFKNHKACGPSFDLKSYPQYSTLNSQVVEQSNARLQRIKGSLSYMTQANFMKHCRFYLWGQNREVISKL</sequence>
<dbReference type="KEGG" id="cvn:111131659"/>
<accession>A0A8B8E5N8</accession>
<organism evidence="2 3">
    <name type="scientific">Crassostrea virginica</name>
    <name type="common">Eastern oyster</name>
    <dbReference type="NCBI Taxonomy" id="6565"/>
    <lineage>
        <taxon>Eukaryota</taxon>
        <taxon>Metazoa</taxon>
        <taxon>Spiralia</taxon>
        <taxon>Lophotrochozoa</taxon>
        <taxon>Mollusca</taxon>
        <taxon>Bivalvia</taxon>
        <taxon>Autobranchia</taxon>
        <taxon>Pteriomorphia</taxon>
        <taxon>Ostreida</taxon>
        <taxon>Ostreoidea</taxon>
        <taxon>Ostreidae</taxon>
        <taxon>Crassostrea</taxon>
    </lineage>
</organism>
<feature type="region of interest" description="Disordered" evidence="1">
    <location>
        <begin position="37"/>
        <end position="56"/>
    </location>
</feature>
<dbReference type="OrthoDB" id="10071442at2759"/>
<dbReference type="PANTHER" id="PTHR34305:SF1">
    <property type="entry name" value="SWIM-TYPE DOMAIN-CONTAINING PROTEIN"/>
    <property type="match status" value="1"/>
</dbReference>
<proteinExistence type="predicted"/>
<keyword evidence="2" id="KW-1185">Reference proteome</keyword>
<name>A0A8B8E5N8_CRAVI</name>
<dbReference type="AlphaFoldDB" id="A0A8B8E5N8"/>
<evidence type="ECO:0000313" key="2">
    <source>
        <dbReference type="Proteomes" id="UP000694844"/>
    </source>
</evidence>
<dbReference type="RefSeq" id="XP_022334993.1">
    <property type="nucleotide sequence ID" value="XM_022479285.1"/>
</dbReference>
<protein>
    <submittedName>
        <fullName evidence="3">Uncharacterized protein LOC111131659 isoform X1</fullName>
    </submittedName>
</protein>
<evidence type="ECO:0000313" key="3">
    <source>
        <dbReference type="RefSeq" id="XP_022334993.1"/>
    </source>
</evidence>